<gene>
    <name evidence="8" type="ORF">LKD36_15785</name>
</gene>
<dbReference type="Pfam" id="PF10035">
    <property type="entry name" value="DUF2179"/>
    <property type="match status" value="1"/>
</dbReference>
<dbReference type="PANTHER" id="PTHR33545">
    <property type="entry name" value="UPF0750 MEMBRANE PROTEIN YITT-RELATED"/>
    <property type="match status" value="1"/>
</dbReference>
<keyword evidence="4 6" id="KW-1133">Transmembrane helix</keyword>
<evidence type="ECO:0000256" key="5">
    <source>
        <dbReference type="ARBA" id="ARBA00023136"/>
    </source>
</evidence>
<dbReference type="Proteomes" id="UP001198220">
    <property type="component" value="Unassembled WGS sequence"/>
</dbReference>
<proteinExistence type="predicted"/>
<dbReference type="RefSeq" id="WP_118769590.1">
    <property type="nucleotide sequence ID" value="NZ_JAJEPS010000025.1"/>
</dbReference>
<feature type="transmembrane region" description="Helical" evidence="6">
    <location>
        <begin position="150"/>
        <end position="169"/>
    </location>
</feature>
<feature type="transmembrane region" description="Helical" evidence="6">
    <location>
        <begin position="57"/>
        <end position="76"/>
    </location>
</feature>
<dbReference type="CDD" id="cd16380">
    <property type="entry name" value="YitT_C"/>
    <property type="match status" value="1"/>
</dbReference>
<evidence type="ECO:0000256" key="6">
    <source>
        <dbReference type="SAM" id="Phobius"/>
    </source>
</evidence>
<dbReference type="GO" id="GO:0005886">
    <property type="term" value="C:plasma membrane"/>
    <property type="evidence" value="ECO:0007669"/>
    <property type="project" value="UniProtKB-SubCell"/>
</dbReference>
<dbReference type="Pfam" id="PF02588">
    <property type="entry name" value="YitT_membrane"/>
    <property type="match status" value="1"/>
</dbReference>
<protein>
    <submittedName>
        <fullName evidence="8">YitT family protein</fullName>
    </submittedName>
</protein>
<keyword evidence="2" id="KW-1003">Cell membrane</keyword>
<feature type="transmembrane region" description="Helical" evidence="6">
    <location>
        <begin position="83"/>
        <end position="101"/>
    </location>
</feature>
<evidence type="ECO:0000256" key="4">
    <source>
        <dbReference type="ARBA" id="ARBA00022989"/>
    </source>
</evidence>
<comment type="subcellular location">
    <subcellularLocation>
        <location evidence="1">Cell membrane</location>
        <topology evidence="1">Multi-pass membrane protein</topology>
    </subcellularLocation>
</comment>
<evidence type="ECO:0000256" key="2">
    <source>
        <dbReference type="ARBA" id="ARBA00022475"/>
    </source>
</evidence>
<dbReference type="EMBL" id="JAJEPS010000025">
    <property type="protein sequence ID" value="MCC2127612.1"/>
    <property type="molecule type" value="Genomic_DNA"/>
</dbReference>
<name>A0AAE3DCD1_9FIRM</name>
<evidence type="ECO:0000256" key="3">
    <source>
        <dbReference type="ARBA" id="ARBA00022692"/>
    </source>
</evidence>
<evidence type="ECO:0000256" key="1">
    <source>
        <dbReference type="ARBA" id="ARBA00004651"/>
    </source>
</evidence>
<dbReference type="AlphaFoldDB" id="A0AAE3DCD1"/>
<dbReference type="Gene3D" id="3.30.70.120">
    <property type="match status" value="1"/>
</dbReference>
<dbReference type="PANTHER" id="PTHR33545:SF5">
    <property type="entry name" value="UPF0750 MEMBRANE PROTEIN YITT"/>
    <property type="match status" value="1"/>
</dbReference>
<evidence type="ECO:0000313" key="8">
    <source>
        <dbReference type="EMBL" id="MCC2127612.1"/>
    </source>
</evidence>
<reference evidence="8 9" key="1">
    <citation type="submission" date="2021-10" db="EMBL/GenBank/DDBJ databases">
        <title>Anaerobic single-cell dispensing facilitates the cultivation of human gut bacteria.</title>
        <authorList>
            <person name="Afrizal A."/>
        </authorList>
    </citation>
    <scope>NUCLEOTIDE SEQUENCE [LARGE SCALE GENOMIC DNA]</scope>
    <source>
        <strain evidence="8 9">CLA-AA-H276</strain>
    </source>
</reference>
<dbReference type="PIRSF" id="PIRSF006483">
    <property type="entry name" value="Membrane_protein_YitT"/>
    <property type="match status" value="1"/>
</dbReference>
<feature type="transmembrane region" description="Helical" evidence="6">
    <location>
        <begin position="12"/>
        <end position="30"/>
    </location>
</feature>
<evidence type="ECO:0000313" key="9">
    <source>
        <dbReference type="Proteomes" id="UP001198220"/>
    </source>
</evidence>
<sequence length="287" mass="31239">MKGKSWRILKDLVMIFVASLIYGAGISLFLDPNNLAPGGVSGVAVILNRLSGIDTGTLYLLVNIPIILVGIWKFGLRFMGKTMYAVILTSWATNILTPYGPMTTDPLLAALTGSVLLALGIGMVFKAGATTGGVDIIVKLLRKRYRHLKTGFLFECTDLLIVACSGLVFRNINTILYALIAVLVSGAALDYVLYGGDEAKMIYIITEKPEEIGRRIMKELDVGITYLRGSGGWTGNEKQVILCVVRRVQGPQVEELVKTEDPAAFMIVTSASEIYGEGYKDFFAEKL</sequence>
<keyword evidence="3 6" id="KW-0812">Transmembrane</keyword>
<dbReference type="InterPro" id="IPR003740">
    <property type="entry name" value="YitT"/>
</dbReference>
<feature type="transmembrane region" description="Helical" evidence="6">
    <location>
        <begin position="175"/>
        <end position="194"/>
    </location>
</feature>
<feature type="transmembrane region" description="Helical" evidence="6">
    <location>
        <begin position="107"/>
        <end position="129"/>
    </location>
</feature>
<keyword evidence="9" id="KW-1185">Reference proteome</keyword>
<dbReference type="InterPro" id="IPR051461">
    <property type="entry name" value="UPF0750_membrane"/>
</dbReference>
<comment type="caution">
    <text evidence="8">The sequence shown here is derived from an EMBL/GenBank/DDBJ whole genome shotgun (WGS) entry which is preliminary data.</text>
</comment>
<organism evidence="8 9">
    <name type="scientific">Hominiventricola filiformis</name>
    <dbReference type="NCBI Taxonomy" id="2885352"/>
    <lineage>
        <taxon>Bacteria</taxon>
        <taxon>Bacillati</taxon>
        <taxon>Bacillota</taxon>
        <taxon>Clostridia</taxon>
        <taxon>Lachnospirales</taxon>
        <taxon>Lachnospiraceae</taxon>
        <taxon>Hominiventricola</taxon>
    </lineage>
</organism>
<accession>A0AAE3DCD1</accession>
<feature type="domain" description="DUF2179" evidence="7">
    <location>
        <begin position="223"/>
        <end position="276"/>
    </location>
</feature>
<dbReference type="InterPro" id="IPR019264">
    <property type="entry name" value="DUF2179"/>
</dbReference>
<keyword evidence="5 6" id="KW-0472">Membrane</keyword>
<dbReference type="InterPro" id="IPR015867">
    <property type="entry name" value="N-reg_PII/ATP_PRibTrfase_C"/>
</dbReference>
<evidence type="ECO:0000259" key="7">
    <source>
        <dbReference type="Pfam" id="PF10035"/>
    </source>
</evidence>